<evidence type="ECO:0000259" key="10">
    <source>
        <dbReference type="PROSITE" id="PS50929"/>
    </source>
</evidence>
<feature type="transmembrane region" description="Helical" evidence="9">
    <location>
        <begin position="42"/>
        <end position="61"/>
    </location>
</feature>
<reference evidence="13" key="1">
    <citation type="submission" date="2016-06" db="UniProtKB">
        <authorList>
            <consortium name="WormBaseParasite"/>
        </authorList>
    </citation>
    <scope>IDENTIFICATION</scope>
</reference>
<keyword evidence="12" id="KW-1185">Reference proteome</keyword>
<dbReference type="InterPro" id="IPR011527">
    <property type="entry name" value="ABC1_TM_dom"/>
</dbReference>
<keyword evidence="7 9" id="KW-1133">Transmembrane helix</keyword>
<dbReference type="PANTHER" id="PTHR24223:SF443">
    <property type="entry name" value="MULTIDRUG-RESISTANCE LIKE PROTEIN 1, ISOFORM I"/>
    <property type="match status" value="1"/>
</dbReference>
<evidence type="ECO:0000256" key="3">
    <source>
        <dbReference type="ARBA" id="ARBA00022692"/>
    </source>
</evidence>
<evidence type="ECO:0000313" key="13">
    <source>
        <dbReference type="WBParaSite" id="SCUD_0000092701-mRNA-1"/>
    </source>
</evidence>
<dbReference type="InterPro" id="IPR036640">
    <property type="entry name" value="ABC1_TM_sf"/>
</dbReference>
<sequence length="150" mass="17379">MNGIRVLKLYAWEPSFMREIGRIRDQEVKYLRKFTYLQSLSFLWHCTPFFVAISSFGVYILTSDKNILDAQKAFVSLSLFNILRFPLFMFPMIISNLAQCYVSIGRLTKFLAHTELDMESYSKEDTPGIAAVVERGVFGWDPDEEPTLTK</sequence>
<dbReference type="PANTHER" id="PTHR24223">
    <property type="entry name" value="ATP-BINDING CASSETTE SUB-FAMILY C"/>
    <property type="match status" value="1"/>
</dbReference>
<keyword evidence="6" id="KW-0067">ATP-binding</keyword>
<proteinExistence type="predicted"/>
<organism evidence="13">
    <name type="scientific">Schistosoma curassoni</name>
    <dbReference type="NCBI Taxonomy" id="6186"/>
    <lineage>
        <taxon>Eukaryota</taxon>
        <taxon>Metazoa</taxon>
        <taxon>Spiralia</taxon>
        <taxon>Lophotrochozoa</taxon>
        <taxon>Platyhelminthes</taxon>
        <taxon>Trematoda</taxon>
        <taxon>Digenea</taxon>
        <taxon>Strigeidida</taxon>
        <taxon>Schistosomatoidea</taxon>
        <taxon>Schistosomatidae</taxon>
        <taxon>Schistosoma</taxon>
    </lineage>
</organism>
<evidence type="ECO:0000256" key="4">
    <source>
        <dbReference type="ARBA" id="ARBA00022737"/>
    </source>
</evidence>
<evidence type="ECO:0000256" key="7">
    <source>
        <dbReference type="ARBA" id="ARBA00022989"/>
    </source>
</evidence>
<gene>
    <name evidence="11" type="ORF">SCUD_LOCUS928</name>
</gene>
<feature type="transmembrane region" description="Helical" evidence="9">
    <location>
        <begin position="73"/>
        <end position="94"/>
    </location>
</feature>
<dbReference type="GO" id="GO:0140359">
    <property type="term" value="F:ABC-type transporter activity"/>
    <property type="evidence" value="ECO:0007669"/>
    <property type="project" value="InterPro"/>
</dbReference>
<dbReference type="Pfam" id="PF00664">
    <property type="entry name" value="ABC_membrane"/>
    <property type="match status" value="1"/>
</dbReference>
<evidence type="ECO:0000256" key="2">
    <source>
        <dbReference type="ARBA" id="ARBA00022448"/>
    </source>
</evidence>
<dbReference type="InterPro" id="IPR050173">
    <property type="entry name" value="ABC_transporter_C-like"/>
</dbReference>
<dbReference type="EMBL" id="UZAK01000693">
    <property type="protein sequence ID" value="VDO64598.1"/>
    <property type="molecule type" value="Genomic_DNA"/>
</dbReference>
<feature type="domain" description="ABC transmembrane type-1" evidence="10">
    <location>
        <begin position="1"/>
        <end position="99"/>
    </location>
</feature>
<evidence type="ECO:0000256" key="6">
    <source>
        <dbReference type="ARBA" id="ARBA00022840"/>
    </source>
</evidence>
<dbReference type="GO" id="GO:0005524">
    <property type="term" value="F:ATP binding"/>
    <property type="evidence" value="ECO:0007669"/>
    <property type="project" value="UniProtKB-KW"/>
</dbReference>
<dbReference type="Proteomes" id="UP000279833">
    <property type="component" value="Unassembled WGS sequence"/>
</dbReference>
<keyword evidence="5" id="KW-0547">Nucleotide-binding</keyword>
<name>A0A183JE15_9TREM</name>
<keyword evidence="4" id="KW-0677">Repeat</keyword>
<dbReference type="WBParaSite" id="SCUD_0000092701-mRNA-1">
    <property type="protein sequence ID" value="SCUD_0000092701-mRNA-1"/>
    <property type="gene ID" value="SCUD_0000092701"/>
</dbReference>
<evidence type="ECO:0000313" key="12">
    <source>
        <dbReference type="Proteomes" id="UP000279833"/>
    </source>
</evidence>
<keyword evidence="8 9" id="KW-0472">Membrane</keyword>
<dbReference type="GO" id="GO:0012505">
    <property type="term" value="C:endomembrane system"/>
    <property type="evidence" value="ECO:0007669"/>
    <property type="project" value="UniProtKB-SubCell"/>
</dbReference>
<dbReference type="AlphaFoldDB" id="A0A183JE15"/>
<evidence type="ECO:0000256" key="9">
    <source>
        <dbReference type="SAM" id="Phobius"/>
    </source>
</evidence>
<dbReference type="PROSITE" id="PS50929">
    <property type="entry name" value="ABC_TM1F"/>
    <property type="match status" value="1"/>
</dbReference>
<evidence type="ECO:0000256" key="5">
    <source>
        <dbReference type="ARBA" id="ARBA00022741"/>
    </source>
</evidence>
<dbReference type="Gene3D" id="1.20.1560.10">
    <property type="entry name" value="ABC transporter type 1, transmembrane domain"/>
    <property type="match status" value="1"/>
</dbReference>
<comment type="subcellular location">
    <subcellularLocation>
        <location evidence="1">Endomembrane system</location>
        <topology evidence="1">Multi-pass membrane protein</topology>
    </subcellularLocation>
</comment>
<evidence type="ECO:0000313" key="11">
    <source>
        <dbReference type="EMBL" id="VDO64598.1"/>
    </source>
</evidence>
<keyword evidence="3 9" id="KW-0812">Transmembrane</keyword>
<protein>
    <submittedName>
        <fullName evidence="13">ABC transmembrane type-1 domain-containing protein</fullName>
    </submittedName>
</protein>
<dbReference type="STRING" id="6186.A0A183JE15"/>
<dbReference type="SUPFAM" id="SSF90123">
    <property type="entry name" value="ABC transporter transmembrane region"/>
    <property type="match status" value="1"/>
</dbReference>
<accession>A0A183JE15</accession>
<reference evidence="11 12" key="2">
    <citation type="submission" date="2018-11" db="EMBL/GenBank/DDBJ databases">
        <authorList>
            <consortium name="Pathogen Informatics"/>
        </authorList>
    </citation>
    <scope>NUCLEOTIDE SEQUENCE [LARGE SCALE GENOMIC DNA]</scope>
    <source>
        <strain evidence="11">Dakar</strain>
        <strain evidence="12">Dakar, Senegal</strain>
    </source>
</reference>
<keyword evidence="2" id="KW-0813">Transport</keyword>
<dbReference type="GO" id="GO:0016020">
    <property type="term" value="C:membrane"/>
    <property type="evidence" value="ECO:0007669"/>
    <property type="project" value="InterPro"/>
</dbReference>
<evidence type="ECO:0000256" key="1">
    <source>
        <dbReference type="ARBA" id="ARBA00004127"/>
    </source>
</evidence>
<evidence type="ECO:0000256" key="8">
    <source>
        <dbReference type="ARBA" id="ARBA00023136"/>
    </source>
</evidence>